<dbReference type="GeneTree" id="ENSGT01030000234669"/>
<feature type="domain" description="RING-type" evidence="7">
    <location>
        <begin position="15"/>
        <end position="53"/>
    </location>
</feature>
<dbReference type="PRINTS" id="PR01407">
    <property type="entry name" value="BUTYPHLNCDUF"/>
</dbReference>
<keyword evidence="4" id="KW-0862">Zinc</keyword>
<dbReference type="PROSITE" id="PS50188">
    <property type="entry name" value="B302_SPRY"/>
    <property type="match status" value="1"/>
</dbReference>
<dbReference type="InterPro" id="IPR050143">
    <property type="entry name" value="TRIM/RBCC"/>
</dbReference>
<dbReference type="InterPro" id="IPR043136">
    <property type="entry name" value="B30.2/SPRY_sf"/>
</dbReference>
<evidence type="ECO:0000256" key="6">
    <source>
        <dbReference type="PROSITE-ProRule" id="PRU00024"/>
    </source>
</evidence>
<dbReference type="InterPro" id="IPR013320">
    <property type="entry name" value="ConA-like_dom_sf"/>
</dbReference>
<evidence type="ECO:0000256" key="5">
    <source>
        <dbReference type="ARBA" id="ARBA00034460"/>
    </source>
</evidence>
<keyword evidence="11" id="KW-1185">Reference proteome</keyword>
<evidence type="ECO:0000313" key="10">
    <source>
        <dbReference type="Ensembl" id="ENSSPUP00000017147.1"/>
    </source>
</evidence>
<evidence type="ECO:0000313" key="11">
    <source>
        <dbReference type="Proteomes" id="UP000694392"/>
    </source>
</evidence>
<dbReference type="InterPro" id="IPR027370">
    <property type="entry name" value="Znf-RING_euk"/>
</dbReference>
<protein>
    <recommendedName>
        <fullName evidence="12">Zinc finger protein RFP-like</fullName>
    </recommendedName>
</protein>
<dbReference type="SMART" id="SM00336">
    <property type="entry name" value="BBOX"/>
    <property type="match status" value="1"/>
</dbReference>
<organism evidence="10 11">
    <name type="scientific">Sphenodon punctatus</name>
    <name type="common">Tuatara</name>
    <name type="synonym">Hatteria punctata</name>
    <dbReference type="NCBI Taxonomy" id="8508"/>
    <lineage>
        <taxon>Eukaryota</taxon>
        <taxon>Metazoa</taxon>
        <taxon>Chordata</taxon>
        <taxon>Craniata</taxon>
        <taxon>Vertebrata</taxon>
        <taxon>Euteleostomi</taxon>
        <taxon>Lepidosauria</taxon>
        <taxon>Sphenodontia</taxon>
        <taxon>Sphenodontidae</taxon>
        <taxon>Sphenodon</taxon>
    </lineage>
</organism>
<dbReference type="Proteomes" id="UP000694392">
    <property type="component" value="Unplaced"/>
</dbReference>
<dbReference type="Gene3D" id="3.30.40.10">
    <property type="entry name" value="Zinc/RING finger domain, C3HC4 (zinc finger)"/>
    <property type="match status" value="1"/>
</dbReference>
<dbReference type="InterPro" id="IPR006574">
    <property type="entry name" value="PRY"/>
</dbReference>
<keyword evidence="2" id="KW-0479">Metal-binding</keyword>
<feature type="domain" description="B box-type" evidence="8">
    <location>
        <begin position="86"/>
        <end position="127"/>
    </location>
</feature>
<dbReference type="InterPro" id="IPR003879">
    <property type="entry name" value="Butyrophylin_SPRY"/>
</dbReference>
<reference evidence="10" key="2">
    <citation type="submission" date="2025-09" db="UniProtKB">
        <authorList>
            <consortium name="Ensembl"/>
        </authorList>
    </citation>
    <scope>IDENTIFICATION</scope>
</reference>
<dbReference type="InterPro" id="IPR003877">
    <property type="entry name" value="SPRY_dom"/>
</dbReference>
<dbReference type="PROSITE" id="PS00518">
    <property type="entry name" value="ZF_RING_1"/>
    <property type="match status" value="1"/>
</dbReference>
<evidence type="ECO:0000259" key="8">
    <source>
        <dbReference type="PROSITE" id="PS50119"/>
    </source>
</evidence>
<dbReference type="SUPFAM" id="SSF57850">
    <property type="entry name" value="RING/U-box"/>
    <property type="match status" value="1"/>
</dbReference>
<dbReference type="Pfam" id="PF13445">
    <property type="entry name" value="zf-RING_UBOX"/>
    <property type="match status" value="1"/>
</dbReference>
<dbReference type="PROSITE" id="PS50089">
    <property type="entry name" value="ZF_RING_2"/>
    <property type="match status" value="1"/>
</dbReference>
<dbReference type="Pfam" id="PF00643">
    <property type="entry name" value="zf-B_box"/>
    <property type="match status" value="1"/>
</dbReference>
<dbReference type="Ensembl" id="ENSSPUT00000018268.1">
    <property type="protein sequence ID" value="ENSSPUP00000017147.1"/>
    <property type="gene ID" value="ENSSPUG00000013276.1"/>
</dbReference>
<dbReference type="InterPro" id="IPR000315">
    <property type="entry name" value="Znf_B-box"/>
</dbReference>
<dbReference type="SMART" id="SM00589">
    <property type="entry name" value="PRY"/>
    <property type="match status" value="1"/>
</dbReference>
<dbReference type="InterPro" id="IPR001841">
    <property type="entry name" value="Znf_RING"/>
</dbReference>
<evidence type="ECO:0000259" key="7">
    <source>
        <dbReference type="PROSITE" id="PS50089"/>
    </source>
</evidence>
<dbReference type="Gene3D" id="3.30.160.60">
    <property type="entry name" value="Classic Zinc Finger"/>
    <property type="match status" value="1"/>
</dbReference>
<evidence type="ECO:0008006" key="12">
    <source>
        <dbReference type="Google" id="ProtNLM"/>
    </source>
</evidence>
<keyword evidence="3 6" id="KW-0863">Zinc-finger</keyword>
<evidence type="ECO:0000259" key="9">
    <source>
        <dbReference type="PROSITE" id="PS50188"/>
    </source>
</evidence>
<dbReference type="PROSITE" id="PS50119">
    <property type="entry name" value="ZF_BBOX"/>
    <property type="match status" value="1"/>
</dbReference>
<proteinExistence type="inferred from homology"/>
<dbReference type="GO" id="GO:0008270">
    <property type="term" value="F:zinc ion binding"/>
    <property type="evidence" value="ECO:0007669"/>
    <property type="project" value="UniProtKB-KW"/>
</dbReference>
<dbReference type="Pfam" id="PF00622">
    <property type="entry name" value="SPRY"/>
    <property type="match status" value="1"/>
</dbReference>
<dbReference type="InterPro" id="IPR001870">
    <property type="entry name" value="B30.2/SPRY"/>
</dbReference>
<dbReference type="FunFam" id="2.60.120.920:FF:000004">
    <property type="entry name" value="Butyrophilin subfamily 1 member A1"/>
    <property type="match status" value="1"/>
</dbReference>
<evidence type="ECO:0000256" key="3">
    <source>
        <dbReference type="ARBA" id="ARBA00022771"/>
    </source>
</evidence>
<feature type="domain" description="B30.2/SPRY" evidence="9">
    <location>
        <begin position="284"/>
        <end position="474"/>
    </location>
</feature>
<dbReference type="CDD" id="cd19762">
    <property type="entry name" value="Bbox2_TRIM7-like"/>
    <property type="match status" value="1"/>
</dbReference>
<dbReference type="Gene3D" id="2.60.120.920">
    <property type="match status" value="1"/>
</dbReference>
<dbReference type="OMA" id="CSEESQA"/>
<comment type="function">
    <text evidence="5">Neurotoxin that produces dose-dependent hypolocomotion and hyperalgesia in mice. May directly act on the central nervous system, as it is 6500-fold more potent when administered intracerebroventricularly than intraperitoneal.</text>
</comment>
<reference evidence="10" key="1">
    <citation type="submission" date="2025-08" db="UniProtKB">
        <authorList>
            <consortium name="Ensembl"/>
        </authorList>
    </citation>
    <scope>IDENTIFICATION</scope>
</reference>
<evidence type="ECO:0000256" key="1">
    <source>
        <dbReference type="ARBA" id="ARBA00009651"/>
    </source>
</evidence>
<evidence type="ECO:0000256" key="4">
    <source>
        <dbReference type="ARBA" id="ARBA00022833"/>
    </source>
</evidence>
<evidence type="ECO:0000256" key="2">
    <source>
        <dbReference type="ARBA" id="ARBA00022723"/>
    </source>
</evidence>
<dbReference type="SMART" id="SM00184">
    <property type="entry name" value="RING"/>
    <property type="match status" value="1"/>
</dbReference>
<accession>A0A8D0H898</accession>
<dbReference type="InterPro" id="IPR017907">
    <property type="entry name" value="Znf_RING_CS"/>
</dbReference>
<dbReference type="SUPFAM" id="SSF49899">
    <property type="entry name" value="Concanavalin A-like lectins/glucanases"/>
    <property type="match status" value="1"/>
</dbReference>
<dbReference type="CDD" id="cd12888">
    <property type="entry name" value="SPRY_PRY_TRIM7_like"/>
    <property type="match status" value="1"/>
</dbReference>
<dbReference type="SMART" id="SM00449">
    <property type="entry name" value="SPRY"/>
    <property type="match status" value="1"/>
</dbReference>
<dbReference type="SUPFAM" id="SSF57845">
    <property type="entry name" value="B-box zinc-binding domain"/>
    <property type="match status" value="1"/>
</dbReference>
<dbReference type="AlphaFoldDB" id="A0A8D0H898"/>
<sequence length="474" mass="53995">MAAARVKKLQEALTCSICLDCFKEPVTLRCGHNFCRGCITKCSEESQACPECREPFQGGELQPNRQLRDVAEITKEIGLHKEKEPGMERVCEEHGEALQIFCQEEESPICLVCQLSREHKDHAVVPLEEAAKGYKDQIQKHLKIFRQQREEILAFKSNGVKESQELLKQTDKEKQKTVAEFKQLHQFLEEQERLLLAPLEEINKLIVQKRDEHVAELSAEISSLGELISEMEEKCRESASEFLQDIRGTVNRCKKEKFDNPGFFSLEFKQIIWESSQRNPFLKSVIKQFRDTLSPGRHWDKANVTLDPNTAHSQLILSEDLKSVRRGDSRQKLPEKPERFDPYACVLGCERFTSGRRCWEVEVEVGDEQCWAVGVARESATRKGDISLSSDGGIWAVCLLKGQYQALTASKTPLSLSSPPRRIRVCLDCVGGRVTFVDAHTEVLIFTFPPASFSGERIRPWLWLGKGSQLRLCS</sequence>
<dbReference type="Pfam" id="PF13765">
    <property type="entry name" value="PRY"/>
    <property type="match status" value="1"/>
</dbReference>
<dbReference type="PANTHER" id="PTHR24103">
    <property type="entry name" value="E3 UBIQUITIN-PROTEIN LIGASE TRIM"/>
    <property type="match status" value="1"/>
</dbReference>
<name>A0A8D0H898_SPHPU</name>
<dbReference type="InterPro" id="IPR013083">
    <property type="entry name" value="Znf_RING/FYVE/PHD"/>
</dbReference>
<comment type="similarity">
    <text evidence="1">Belongs to the ohanin/vespryn family.</text>
</comment>